<dbReference type="Pfam" id="PF00046">
    <property type="entry name" value="Homeodomain"/>
    <property type="match status" value="1"/>
</dbReference>
<protein>
    <submittedName>
        <fullName evidence="4">Oidioi.mRNA.OKI2018_I69.chr2.g6086.t1.cds</fullName>
    </submittedName>
</protein>
<evidence type="ECO:0000256" key="1">
    <source>
        <dbReference type="PROSITE-ProRule" id="PRU00108"/>
    </source>
</evidence>
<accession>A0ABN7T1Y1</accession>
<dbReference type="CDD" id="cd00086">
    <property type="entry name" value="homeodomain"/>
    <property type="match status" value="1"/>
</dbReference>
<evidence type="ECO:0000313" key="4">
    <source>
        <dbReference type="EMBL" id="CAG5111813.1"/>
    </source>
</evidence>
<dbReference type="InterPro" id="IPR001356">
    <property type="entry name" value="HD"/>
</dbReference>
<organism evidence="4 5">
    <name type="scientific">Oikopleura dioica</name>
    <name type="common">Tunicate</name>
    <dbReference type="NCBI Taxonomy" id="34765"/>
    <lineage>
        <taxon>Eukaryota</taxon>
        <taxon>Metazoa</taxon>
        <taxon>Chordata</taxon>
        <taxon>Tunicata</taxon>
        <taxon>Appendicularia</taxon>
        <taxon>Copelata</taxon>
        <taxon>Oikopleuridae</taxon>
        <taxon>Oikopleura</taxon>
    </lineage>
</organism>
<comment type="subcellular location">
    <subcellularLocation>
        <location evidence="1 2">Nucleus</location>
    </subcellularLocation>
</comment>
<keyword evidence="1 2" id="KW-0371">Homeobox</keyword>
<dbReference type="InterPro" id="IPR009057">
    <property type="entry name" value="Homeodomain-like_sf"/>
</dbReference>
<gene>
    <name evidence="4" type="ORF">OKIOD_LOCUS14851</name>
</gene>
<feature type="domain" description="Homeobox" evidence="3">
    <location>
        <begin position="1"/>
        <end position="62"/>
    </location>
</feature>
<proteinExistence type="predicted"/>
<dbReference type="SUPFAM" id="SSF46689">
    <property type="entry name" value="Homeodomain-like"/>
    <property type="match status" value="1"/>
</dbReference>
<keyword evidence="1 2" id="KW-0539">Nucleus</keyword>
<keyword evidence="5" id="KW-1185">Reference proteome</keyword>
<dbReference type="SMART" id="SM00389">
    <property type="entry name" value="HOX"/>
    <property type="match status" value="1"/>
</dbReference>
<evidence type="ECO:0000313" key="5">
    <source>
        <dbReference type="Proteomes" id="UP001158576"/>
    </source>
</evidence>
<keyword evidence="1 2" id="KW-0238">DNA-binding</keyword>
<dbReference type="PROSITE" id="PS50071">
    <property type="entry name" value="HOMEOBOX_2"/>
    <property type="match status" value="1"/>
</dbReference>
<name>A0ABN7T1Y1_OIKDI</name>
<feature type="DNA-binding region" description="Homeobox" evidence="1">
    <location>
        <begin position="3"/>
        <end position="63"/>
    </location>
</feature>
<reference evidence="4 5" key="1">
    <citation type="submission" date="2021-04" db="EMBL/GenBank/DDBJ databases">
        <authorList>
            <person name="Bliznina A."/>
        </authorList>
    </citation>
    <scope>NUCLEOTIDE SEQUENCE [LARGE SCALE GENOMIC DNA]</scope>
</reference>
<dbReference type="EMBL" id="OU015567">
    <property type="protein sequence ID" value="CAG5111813.1"/>
    <property type="molecule type" value="Genomic_DNA"/>
</dbReference>
<dbReference type="Gene3D" id="1.10.10.60">
    <property type="entry name" value="Homeodomain-like"/>
    <property type="match status" value="1"/>
</dbReference>
<evidence type="ECO:0000259" key="3">
    <source>
        <dbReference type="PROSITE" id="PS50071"/>
    </source>
</evidence>
<dbReference type="Proteomes" id="UP001158576">
    <property type="component" value="Chromosome 2"/>
</dbReference>
<sequence length="347" mass="38758">MTGKPKRATFTNYEKDYLKKYYENEDKYPDVEARREIASHFDKPLRQISNWFKNERAATGDSKNWVRPSYKNGRFRKRAREDETLLHGTTSSTLPGHETTVNDTINSSVSEVLPKPKNRKKELIASFKAEMSFDGFEQLKGVPTSTPRPDVSFKEILGSLPALSPLDATSPTQPDETANLGTSAQVDQITTKVEISAPATTDPCPDVDVEALPIGKDEAPLPVLEASLVANQLNTEQKSIPDTQDSGEEALSFNDDKISNECEASDPSDEADALYALLDENIRPFLSSPHESIHEVVNYFPIPGFTNGAYAKQTTRYEYFFPGFRAPITPFPFSPLCSRALPYYPQF</sequence>
<evidence type="ECO:0000256" key="2">
    <source>
        <dbReference type="RuleBase" id="RU000682"/>
    </source>
</evidence>